<protein>
    <submittedName>
        <fullName evidence="2">Uncharacterized protein</fullName>
    </submittedName>
</protein>
<name>A0A1M2VWG0_TRAPU</name>
<gene>
    <name evidence="2" type="ORF">TRAPUB_11496</name>
</gene>
<dbReference type="AlphaFoldDB" id="A0A1M2VWG0"/>
<evidence type="ECO:0000256" key="1">
    <source>
        <dbReference type="SAM" id="MobiDB-lite"/>
    </source>
</evidence>
<feature type="compositionally biased region" description="Polar residues" evidence="1">
    <location>
        <begin position="300"/>
        <end position="311"/>
    </location>
</feature>
<feature type="region of interest" description="Disordered" evidence="1">
    <location>
        <begin position="76"/>
        <end position="124"/>
    </location>
</feature>
<evidence type="ECO:0000313" key="2">
    <source>
        <dbReference type="EMBL" id="OJT11949.1"/>
    </source>
</evidence>
<dbReference type="STRING" id="154538.A0A1M2VWG0"/>
<dbReference type="EMBL" id="MNAD01000551">
    <property type="protein sequence ID" value="OJT11949.1"/>
    <property type="molecule type" value="Genomic_DNA"/>
</dbReference>
<proteinExistence type="predicted"/>
<feature type="compositionally biased region" description="Polar residues" evidence="1">
    <location>
        <begin position="76"/>
        <end position="115"/>
    </location>
</feature>
<feature type="region of interest" description="Disordered" evidence="1">
    <location>
        <begin position="242"/>
        <end position="320"/>
    </location>
</feature>
<comment type="caution">
    <text evidence="2">The sequence shown here is derived from an EMBL/GenBank/DDBJ whole genome shotgun (WGS) entry which is preliminary data.</text>
</comment>
<evidence type="ECO:0000313" key="3">
    <source>
        <dbReference type="Proteomes" id="UP000184267"/>
    </source>
</evidence>
<dbReference type="OrthoDB" id="3258408at2759"/>
<dbReference type="Proteomes" id="UP000184267">
    <property type="component" value="Unassembled WGS sequence"/>
</dbReference>
<keyword evidence="3" id="KW-1185">Reference proteome</keyword>
<reference evidence="2 3" key="1">
    <citation type="submission" date="2016-10" db="EMBL/GenBank/DDBJ databases">
        <title>Genome sequence of the basidiomycete white-rot fungus Trametes pubescens.</title>
        <authorList>
            <person name="Makela M.R."/>
            <person name="Granchi Z."/>
            <person name="Peng M."/>
            <person name="De Vries R.P."/>
            <person name="Grigoriev I."/>
            <person name="Riley R."/>
            <person name="Hilden K."/>
        </authorList>
    </citation>
    <scope>NUCLEOTIDE SEQUENCE [LARGE SCALE GENOMIC DNA]</scope>
    <source>
        <strain evidence="2 3">FBCC735</strain>
    </source>
</reference>
<dbReference type="OMA" id="MDAFQEW"/>
<organism evidence="2 3">
    <name type="scientific">Trametes pubescens</name>
    <name type="common">White-rot fungus</name>
    <dbReference type="NCBI Taxonomy" id="154538"/>
    <lineage>
        <taxon>Eukaryota</taxon>
        <taxon>Fungi</taxon>
        <taxon>Dikarya</taxon>
        <taxon>Basidiomycota</taxon>
        <taxon>Agaricomycotina</taxon>
        <taxon>Agaricomycetes</taxon>
        <taxon>Polyporales</taxon>
        <taxon>Polyporaceae</taxon>
        <taxon>Trametes</taxon>
    </lineage>
</organism>
<sequence length="426" mass="46364">MNETAAFWLHDTKTPRKRMTAASVTRQPGSATPVRSASGDWLALTERRTLILRRHLRLSSATMSFQAFRIHPPGGQQTFGSLDASSSLSPPTFGQISGDANGTRSVQSPSTTYTGNPRKGLYGSGEADDRYTLVFESLDAFEAWRQREEEEKMVEFVKGDTHASKAVPPRFKEHIKLVCGRHSRGGRKKYVKKYPDRVRKVPSRKLDGIGCSASISYKTYFDTDEVRACYVAEHSHDIGPANFPFTKRGRKAQAEIDAQTTGERPRGRPRKDRGSMTPASQSPSSASFMDDGHNAIAGPSSASNSMNQDVPSSPEGMQVQAPPQTFQSAISMLAPLPSVPPLQPPSLDATQDRWERMAVLFQSVREHARGFEFPTPSVAALESVLIRLYLESPIGGSMSGPAGASMEAMHGMGGQSLDANHHGAGT</sequence>
<accession>A0A1M2VWG0</accession>
<feature type="compositionally biased region" description="Polar residues" evidence="1">
    <location>
        <begin position="277"/>
        <end position="287"/>
    </location>
</feature>